<organism evidence="1 2">
    <name type="scientific">Tropilaelaps mercedesae</name>
    <dbReference type="NCBI Taxonomy" id="418985"/>
    <lineage>
        <taxon>Eukaryota</taxon>
        <taxon>Metazoa</taxon>
        <taxon>Ecdysozoa</taxon>
        <taxon>Arthropoda</taxon>
        <taxon>Chelicerata</taxon>
        <taxon>Arachnida</taxon>
        <taxon>Acari</taxon>
        <taxon>Parasitiformes</taxon>
        <taxon>Mesostigmata</taxon>
        <taxon>Gamasina</taxon>
        <taxon>Dermanyssoidea</taxon>
        <taxon>Laelapidae</taxon>
        <taxon>Tropilaelaps</taxon>
    </lineage>
</organism>
<sequence length="52" mass="6311">MRKEWISNCRERPSDRDTYMDLKRHDLLCTNPPYETKLRKASMTTNNRRGQP</sequence>
<dbReference type="InParanoid" id="A0A1V9XXP3"/>
<evidence type="ECO:0000313" key="2">
    <source>
        <dbReference type="Proteomes" id="UP000192247"/>
    </source>
</evidence>
<proteinExistence type="predicted"/>
<comment type="caution">
    <text evidence="1">The sequence shown here is derived from an EMBL/GenBank/DDBJ whole genome shotgun (WGS) entry which is preliminary data.</text>
</comment>
<accession>A0A1V9XXP3</accession>
<dbReference type="AlphaFoldDB" id="A0A1V9XXP3"/>
<protein>
    <submittedName>
        <fullName evidence="1">Uncharacterized protein</fullName>
    </submittedName>
</protein>
<name>A0A1V9XXP3_9ACAR</name>
<dbReference type="EMBL" id="MNPL01002423">
    <property type="protein sequence ID" value="OQR78287.1"/>
    <property type="molecule type" value="Genomic_DNA"/>
</dbReference>
<dbReference type="Proteomes" id="UP000192247">
    <property type="component" value="Unassembled WGS sequence"/>
</dbReference>
<keyword evidence="2" id="KW-1185">Reference proteome</keyword>
<reference evidence="1 2" key="1">
    <citation type="journal article" date="2017" name="Gigascience">
        <title>Draft genome of the honey bee ectoparasitic mite, Tropilaelaps mercedesae, is shaped by the parasitic life history.</title>
        <authorList>
            <person name="Dong X."/>
            <person name="Armstrong S.D."/>
            <person name="Xia D."/>
            <person name="Makepeace B.L."/>
            <person name="Darby A.C."/>
            <person name="Kadowaki T."/>
        </authorList>
    </citation>
    <scope>NUCLEOTIDE SEQUENCE [LARGE SCALE GENOMIC DNA]</scope>
    <source>
        <strain evidence="1">Wuxi-XJTLU</strain>
    </source>
</reference>
<evidence type="ECO:0000313" key="1">
    <source>
        <dbReference type="EMBL" id="OQR78287.1"/>
    </source>
</evidence>
<gene>
    <name evidence="1" type="ORF">BIW11_02757</name>
</gene>